<dbReference type="Gene3D" id="2.160.10.10">
    <property type="entry name" value="Hexapeptide repeat proteins"/>
    <property type="match status" value="1"/>
</dbReference>
<dbReference type="SUPFAM" id="SSF51161">
    <property type="entry name" value="Trimeric LpxA-like enzymes"/>
    <property type="match status" value="1"/>
</dbReference>
<dbReference type="InterPro" id="IPR001451">
    <property type="entry name" value="Hexapep"/>
</dbReference>
<gene>
    <name evidence="1" type="ORF">H9638_10375</name>
</gene>
<dbReference type="PANTHER" id="PTHR43300">
    <property type="entry name" value="ACETYLTRANSFERASE"/>
    <property type="match status" value="1"/>
</dbReference>
<comment type="caution">
    <text evidence="1">The sequence shown here is derived from an EMBL/GenBank/DDBJ whole genome shotgun (WGS) entry which is preliminary data.</text>
</comment>
<evidence type="ECO:0000313" key="1">
    <source>
        <dbReference type="EMBL" id="MBD8044211.1"/>
    </source>
</evidence>
<protein>
    <submittedName>
        <fullName evidence="1">N-acetyltransferase</fullName>
    </submittedName>
</protein>
<organism evidence="1 2">
    <name type="scientific">Arthrobacter pullicola</name>
    <dbReference type="NCBI Taxonomy" id="2762224"/>
    <lineage>
        <taxon>Bacteria</taxon>
        <taxon>Bacillati</taxon>
        <taxon>Actinomycetota</taxon>
        <taxon>Actinomycetes</taxon>
        <taxon>Micrococcales</taxon>
        <taxon>Micrococcaceae</taxon>
        <taxon>Arthrobacter</taxon>
    </lineage>
</organism>
<dbReference type="InterPro" id="IPR050179">
    <property type="entry name" value="Trans_hexapeptide_repeat"/>
</dbReference>
<name>A0ABR8YJ02_9MICC</name>
<evidence type="ECO:0000313" key="2">
    <source>
        <dbReference type="Proteomes" id="UP000652763"/>
    </source>
</evidence>
<accession>A0ABR8YJ02</accession>
<sequence length="239" mass="24974">MLPCATWWTECASRSFSGSSAQENQSDRIHRRLAYGCGWGVELSSSIAENADVSADAVLGENTKVWHLAQIREGAVIGAGGIIGRGVYVGSGVQIGQNCKIQNYALVYEPASLGNGVFIGPGVILTNDTYPRAINPDGTLKSADNWEAVGVSIGDGASIGARAVCVAPVKIGRWATVAAGAVVVRDVPDFALVAGVPAKRLGWVGKAGVPLVQDGALWKCPETGEAYIQENETLREAHV</sequence>
<keyword evidence="2" id="KW-1185">Reference proteome</keyword>
<dbReference type="Pfam" id="PF14602">
    <property type="entry name" value="Hexapep_2"/>
    <property type="match status" value="1"/>
</dbReference>
<dbReference type="InterPro" id="IPR011004">
    <property type="entry name" value="Trimer_LpxA-like_sf"/>
</dbReference>
<proteinExistence type="predicted"/>
<dbReference type="Proteomes" id="UP000652763">
    <property type="component" value="Unassembled WGS sequence"/>
</dbReference>
<dbReference type="EMBL" id="JACSQC010000004">
    <property type="protein sequence ID" value="MBD8044211.1"/>
    <property type="molecule type" value="Genomic_DNA"/>
</dbReference>
<dbReference type="PANTHER" id="PTHR43300:SF4">
    <property type="entry name" value="ACYL-[ACYL-CARRIER-PROTEIN]--UDP-N-ACETYLGLUCOSAMINE O-ACYLTRANSFERASE"/>
    <property type="match status" value="1"/>
</dbReference>
<dbReference type="CDD" id="cd03358">
    <property type="entry name" value="LbH_WxcM_N_like"/>
    <property type="match status" value="1"/>
</dbReference>
<reference evidence="1 2" key="1">
    <citation type="submission" date="2020-08" db="EMBL/GenBank/DDBJ databases">
        <title>A Genomic Blueprint of the Chicken Gut Microbiome.</title>
        <authorList>
            <person name="Gilroy R."/>
            <person name="Ravi A."/>
            <person name="Getino M."/>
            <person name="Pursley I."/>
            <person name="Horton D.L."/>
            <person name="Alikhan N.-F."/>
            <person name="Baker D."/>
            <person name="Gharbi K."/>
            <person name="Hall N."/>
            <person name="Watson M."/>
            <person name="Adriaenssens E.M."/>
            <person name="Foster-Nyarko E."/>
            <person name="Jarju S."/>
            <person name="Secka A."/>
            <person name="Antonio M."/>
            <person name="Oren A."/>
            <person name="Chaudhuri R."/>
            <person name="La Ragione R.M."/>
            <person name="Hildebrand F."/>
            <person name="Pallen M.J."/>
        </authorList>
    </citation>
    <scope>NUCLEOTIDE SEQUENCE [LARGE SCALE GENOMIC DNA]</scope>
    <source>
        <strain evidence="1 2">Sa2BUA2</strain>
    </source>
</reference>
<dbReference type="Pfam" id="PF00132">
    <property type="entry name" value="Hexapep"/>
    <property type="match status" value="2"/>
</dbReference>